<proteinExistence type="predicted"/>
<keyword evidence="2" id="KW-1185">Reference proteome</keyword>
<comment type="caution">
    <text evidence="1">The sequence shown here is derived from an EMBL/GenBank/DDBJ whole genome shotgun (WGS) entry which is preliminary data.</text>
</comment>
<protein>
    <submittedName>
        <fullName evidence="1">(Mediterranean fruit fly) hypothetical protein</fullName>
    </submittedName>
</protein>
<organism evidence="1 2">
    <name type="scientific">Ceratitis capitata</name>
    <name type="common">Mediterranean fruit fly</name>
    <name type="synonym">Tephritis capitata</name>
    <dbReference type="NCBI Taxonomy" id="7213"/>
    <lineage>
        <taxon>Eukaryota</taxon>
        <taxon>Metazoa</taxon>
        <taxon>Ecdysozoa</taxon>
        <taxon>Arthropoda</taxon>
        <taxon>Hexapoda</taxon>
        <taxon>Insecta</taxon>
        <taxon>Pterygota</taxon>
        <taxon>Neoptera</taxon>
        <taxon>Endopterygota</taxon>
        <taxon>Diptera</taxon>
        <taxon>Brachycera</taxon>
        <taxon>Muscomorpha</taxon>
        <taxon>Tephritoidea</taxon>
        <taxon>Tephritidae</taxon>
        <taxon>Ceratitis</taxon>
        <taxon>Ceratitis</taxon>
    </lineage>
</organism>
<accession>A0A811URC2</accession>
<gene>
    <name evidence="1" type="ORF">CCAP1982_LOCUS9352</name>
</gene>
<sequence>MLLKKIRLKSCLHQQVLVAEGLGKYCDSEFVGQATREIQEALDMTLEEMNSAARELLAYEQSNRRYNVNTVKGFPRSLVNVQLPSENVFQKQ</sequence>
<dbReference type="AlphaFoldDB" id="A0A811URC2"/>
<reference evidence="1" key="1">
    <citation type="submission" date="2020-11" db="EMBL/GenBank/DDBJ databases">
        <authorList>
            <person name="Whitehead M."/>
        </authorList>
    </citation>
    <scope>NUCLEOTIDE SEQUENCE</scope>
    <source>
        <strain evidence="1">EGII</strain>
    </source>
</reference>
<dbReference type="OrthoDB" id="431720at2759"/>
<name>A0A811URC2_CERCA</name>
<dbReference type="EMBL" id="CAJHJT010000023">
    <property type="protein sequence ID" value="CAD7000878.1"/>
    <property type="molecule type" value="Genomic_DNA"/>
</dbReference>
<evidence type="ECO:0000313" key="2">
    <source>
        <dbReference type="Proteomes" id="UP000606786"/>
    </source>
</evidence>
<evidence type="ECO:0000313" key="1">
    <source>
        <dbReference type="EMBL" id="CAD7000878.1"/>
    </source>
</evidence>
<dbReference type="Proteomes" id="UP000606786">
    <property type="component" value="Unassembled WGS sequence"/>
</dbReference>